<organism evidence="1 2">
    <name type="scientific">Amanita muscaria (strain Koide BX008)</name>
    <dbReference type="NCBI Taxonomy" id="946122"/>
    <lineage>
        <taxon>Eukaryota</taxon>
        <taxon>Fungi</taxon>
        <taxon>Dikarya</taxon>
        <taxon>Basidiomycota</taxon>
        <taxon>Agaricomycotina</taxon>
        <taxon>Agaricomycetes</taxon>
        <taxon>Agaricomycetidae</taxon>
        <taxon>Agaricales</taxon>
        <taxon>Pluteineae</taxon>
        <taxon>Amanitaceae</taxon>
        <taxon>Amanita</taxon>
    </lineage>
</organism>
<dbReference type="Proteomes" id="UP000054549">
    <property type="component" value="Unassembled WGS sequence"/>
</dbReference>
<gene>
    <name evidence="1" type="ORF">M378DRAFT_174181</name>
</gene>
<proteinExistence type="predicted"/>
<evidence type="ECO:0000313" key="1">
    <source>
        <dbReference type="EMBL" id="KIL54548.1"/>
    </source>
</evidence>
<keyword evidence="2" id="KW-1185">Reference proteome</keyword>
<sequence length="108" mass="11913">MSYTATGAPLKYRTSLSPDYGFVDRPRLGQPIARFIAQSNKRVQSWSASTGTSPSAITILSSLTPNRNLSPLSTFSGTGCRAFQYLHNTVYRFTRCPTTCEHPRCCSV</sequence>
<name>A0A0C2WEQ2_AMAMK</name>
<protein>
    <submittedName>
        <fullName evidence="1">Uncharacterized protein</fullName>
    </submittedName>
</protein>
<accession>A0A0C2WEQ2</accession>
<dbReference type="InParanoid" id="A0A0C2WEQ2"/>
<dbReference type="AlphaFoldDB" id="A0A0C2WEQ2"/>
<reference evidence="1 2" key="1">
    <citation type="submission" date="2014-04" db="EMBL/GenBank/DDBJ databases">
        <title>Evolutionary Origins and Diversification of the Mycorrhizal Mutualists.</title>
        <authorList>
            <consortium name="DOE Joint Genome Institute"/>
            <consortium name="Mycorrhizal Genomics Consortium"/>
            <person name="Kohler A."/>
            <person name="Kuo A."/>
            <person name="Nagy L.G."/>
            <person name="Floudas D."/>
            <person name="Copeland A."/>
            <person name="Barry K.W."/>
            <person name="Cichocki N."/>
            <person name="Veneault-Fourrey C."/>
            <person name="LaButti K."/>
            <person name="Lindquist E.A."/>
            <person name="Lipzen A."/>
            <person name="Lundell T."/>
            <person name="Morin E."/>
            <person name="Murat C."/>
            <person name="Riley R."/>
            <person name="Ohm R."/>
            <person name="Sun H."/>
            <person name="Tunlid A."/>
            <person name="Henrissat B."/>
            <person name="Grigoriev I.V."/>
            <person name="Hibbett D.S."/>
            <person name="Martin F."/>
        </authorList>
    </citation>
    <scope>NUCLEOTIDE SEQUENCE [LARGE SCALE GENOMIC DNA]</scope>
    <source>
        <strain evidence="1 2">Koide BX008</strain>
    </source>
</reference>
<evidence type="ECO:0000313" key="2">
    <source>
        <dbReference type="Proteomes" id="UP000054549"/>
    </source>
</evidence>
<dbReference type="EMBL" id="KN818705">
    <property type="protein sequence ID" value="KIL54548.1"/>
    <property type="molecule type" value="Genomic_DNA"/>
</dbReference>
<dbReference type="HOGENOM" id="CLU_2196265_0_0_1"/>